<evidence type="ECO:0000313" key="2">
    <source>
        <dbReference type="Proteomes" id="UP000008820"/>
    </source>
</evidence>
<protein>
    <submittedName>
        <fullName evidence="1">Uncharacterized protein</fullName>
    </submittedName>
</protein>
<reference evidence="1 2" key="1">
    <citation type="submission" date="2017-06" db="EMBL/GenBank/DDBJ databases">
        <title>Aedes aegypti genome working group (AGWG) sequencing and assembly.</title>
        <authorList>
            <consortium name="Aedes aegypti Genome Working Group (AGWG)"/>
            <person name="Matthews B.J."/>
        </authorList>
    </citation>
    <scope>NUCLEOTIDE SEQUENCE [LARGE SCALE GENOMIC DNA]</scope>
    <source>
        <strain evidence="1 2">LVP_AGWG</strain>
    </source>
</reference>
<dbReference type="AlphaFoldDB" id="A0A6I8U1G7"/>
<sequence length="209" mass="23293">MSCYRSICSGRLNVPPLQPTPFSNQHQLSLTIWAGLPVGGFLHQFETRLNSSWRSAQFIKWYAVLINVVEACFAINELTERKRNGTSGTGNAMGGGRLRSISRNMHFIIEMVMLQTNGLAIYGLLKPNTVLLVPYIVLHVVTLLLELNYFITRTALGWTWNRQPTSSANSTSSWKPKRGTTSLSMLVFVAFNLLIMIGAKFAATFHPAS</sequence>
<gene>
    <name evidence="1" type="primary">110678786</name>
</gene>
<dbReference type="InParanoid" id="A0A6I8U1G7"/>
<dbReference type="Proteomes" id="UP000008820">
    <property type="component" value="Chromosome 3"/>
</dbReference>
<name>A0A6I8U1G7_AEDAE</name>
<reference evidence="1" key="2">
    <citation type="submission" date="2020-05" db="UniProtKB">
        <authorList>
            <consortium name="EnsemblMetazoa"/>
        </authorList>
    </citation>
    <scope>IDENTIFICATION</scope>
    <source>
        <strain evidence="1">LVP_AGWG</strain>
    </source>
</reference>
<organism evidence="1 2">
    <name type="scientific">Aedes aegypti</name>
    <name type="common">Yellowfever mosquito</name>
    <name type="synonym">Culex aegypti</name>
    <dbReference type="NCBI Taxonomy" id="7159"/>
    <lineage>
        <taxon>Eukaryota</taxon>
        <taxon>Metazoa</taxon>
        <taxon>Ecdysozoa</taxon>
        <taxon>Arthropoda</taxon>
        <taxon>Hexapoda</taxon>
        <taxon>Insecta</taxon>
        <taxon>Pterygota</taxon>
        <taxon>Neoptera</taxon>
        <taxon>Endopterygota</taxon>
        <taxon>Diptera</taxon>
        <taxon>Nematocera</taxon>
        <taxon>Culicoidea</taxon>
        <taxon>Culicidae</taxon>
        <taxon>Culicinae</taxon>
        <taxon>Aedini</taxon>
        <taxon>Aedes</taxon>
        <taxon>Stegomyia</taxon>
    </lineage>
</organism>
<evidence type="ECO:0000313" key="1">
    <source>
        <dbReference type="EnsemblMetazoa" id="AAEL023592-PA"/>
    </source>
</evidence>
<dbReference type="EnsemblMetazoa" id="AAEL023592-RA">
    <property type="protein sequence ID" value="AAEL023592-PA"/>
    <property type="gene ID" value="AAEL023592"/>
</dbReference>
<dbReference type="OrthoDB" id="7757880at2759"/>
<accession>A0A6I8U1G7</accession>
<proteinExistence type="predicted"/>
<keyword evidence="2" id="KW-1185">Reference proteome</keyword>